<proteinExistence type="predicted"/>
<dbReference type="GO" id="GO:0005737">
    <property type="term" value="C:cytoplasm"/>
    <property type="evidence" value="ECO:0007669"/>
    <property type="project" value="InterPro"/>
</dbReference>
<dbReference type="InterPro" id="IPR004716">
    <property type="entry name" value="PTS_IIA_glucitol/sorbitol-sp"/>
</dbReference>
<dbReference type="AlphaFoldDB" id="A0A0G4JS85"/>
<dbReference type="RefSeq" id="WP_048636549.1">
    <property type="nucleotide sequence ID" value="NZ_CGIG01000001.1"/>
</dbReference>
<keyword evidence="2" id="KW-0808">Transferase</keyword>
<dbReference type="Pfam" id="PF03829">
    <property type="entry name" value="PTSIIA_gutA"/>
    <property type="match status" value="1"/>
</dbReference>
<sequence>MNTVFQTVFTRIGDNAPESLDEGMMITFREGAPEDIESFCFIHQHGDLRGELRTGDTLMLADQAYPITAVGSVATQNLRELGHITIRFDGAAEAEFPGSLHVAGKTPTDIKVGSKLTIVS</sequence>
<dbReference type="InterPro" id="IPR036665">
    <property type="entry name" value="PTS_IIA_glucitol/sorbitol_sf"/>
</dbReference>
<name>A0A0G4JS85_9GAMM</name>
<dbReference type="EC" id="2.7.1.69" evidence="2"/>
<accession>A0A0G4JS85</accession>
<dbReference type="GO" id="GO:0016301">
    <property type="term" value="F:kinase activity"/>
    <property type="evidence" value="ECO:0007669"/>
    <property type="project" value="TreeGrafter"/>
</dbReference>
<evidence type="ECO:0000256" key="1">
    <source>
        <dbReference type="PROSITE-ProRule" id="PRU00420"/>
    </source>
</evidence>
<protein>
    <submittedName>
        <fullName evidence="2">PTS system, glucitol/sorbitol-specific IIA component</fullName>
        <ecNumber evidence="2">2.7.1.69</ecNumber>
    </submittedName>
</protein>
<reference evidence="3" key="1">
    <citation type="submission" date="2015-01" db="EMBL/GenBank/DDBJ databases">
        <authorList>
            <person name="Paterson Steve"/>
        </authorList>
    </citation>
    <scope>NUCLEOTIDE SEQUENCE [LARGE SCALE GENOMIC DNA]</scope>
    <source>
        <strain evidence="3">OBR1</strain>
    </source>
</reference>
<evidence type="ECO:0000313" key="2">
    <source>
        <dbReference type="EMBL" id="CPR14926.1"/>
    </source>
</evidence>
<dbReference type="EMBL" id="CGIG01000001">
    <property type="protein sequence ID" value="CPR14926.1"/>
    <property type="molecule type" value="Genomic_DNA"/>
</dbReference>
<keyword evidence="3" id="KW-1185">Reference proteome</keyword>
<dbReference type="GO" id="GO:0009401">
    <property type="term" value="P:phosphoenolpyruvate-dependent sugar phosphotransferase system"/>
    <property type="evidence" value="ECO:0007669"/>
    <property type="project" value="InterPro"/>
</dbReference>
<dbReference type="PANTHER" id="PTHR40398">
    <property type="entry name" value="PTS SYSTEM GLUCITOL/SORBITOL-SPECIFIC EIIA COMPONENT"/>
    <property type="match status" value="1"/>
</dbReference>
<dbReference type="NCBIfam" id="NF007696">
    <property type="entry name" value="PRK10377.1"/>
    <property type="match status" value="1"/>
</dbReference>
<dbReference type="OrthoDB" id="5113885at2"/>
<dbReference type="STRING" id="1109412.BN1221_01213"/>
<dbReference type="GO" id="GO:0008982">
    <property type="term" value="F:protein-N(PI)-phosphohistidine-sugar phosphotransferase activity"/>
    <property type="evidence" value="ECO:0007669"/>
    <property type="project" value="InterPro"/>
</dbReference>
<feature type="modified residue" description="Phosphohistidine; by HPr" evidence="1">
    <location>
        <position position="43"/>
    </location>
</feature>
<evidence type="ECO:0000313" key="3">
    <source>
        <dbReference type="Proteomes" id="UP000044377"/>
    </source>
</evidence>
<dbReference type="PROSITE" id="PS51097">
    <property type="entry name" value="PTS_EIIA_TYPE_5"/>
    <property type="match status" value="1"/>
</dbReference>
<dbReference type="SUPFAM" id="SSF141530">
    <property type="entry name" value="PTSIIA/GutA-like"/>
    <property type="match status" value="1"/>
</dbReference>
<dbReference type="PANTHER" id="PTHR40398:SF1">
    <property type="entry name" value="PTS SYSTEM GLUCITOL_SORBITOL-SPECIFIC EIIA COMPONENT"/>
    <property type="match status" value="1"/>
</dbReference>
<dbReference type="Proteomes" id="UP000044377">
    <property type="component" value="Unassembled WGS sequence"/>
</dbReference>
<dbReference type="Gene3D" id="2.40.33.40">
    <property type="entry name" value="Phosphotransferase system, glucitol/sorbitol-specific IIA component"/>
    <property type="match status" value="1"/>
</dbReference>
<gene>
    <name evidence="2" type="ORF">BN1221_01213</name>
</gene>
<organism evidence="2 3">
    <name type="scientific">Brenneria goodwinii</name>
    <dbReference type="NCBI Taxonomy" id="1109412"/>
    <lineage>
        <taxon>Bacteria</taxon>
        <taxon>Pseudomonadati</taxon>
        <taxon>Pseudomonadota</taxon>
        <taxon>Gammaproteobacteria</taxon>
        <taxon>Enterobacterales</taxon>
        <taxon>Pectobacteriaceae</taxon>
        <taxon>Brenneria</taxon>
    </lineage>
</organism>